<reference evidence="6" key="1">
    <citation type="submission" date="2018-05" db="EMBL/GenBank/DDBJ databases">
        <title>Micromonospora globispora sp. nov. and Micromonospora rugosa sp. nov., isolated from marine sediment.</title>
        <authorList>
            <person name="Carro L."/>
            <person name="Aysel V."/>
            <person name="Cetin D."/>
            <person name="Igual J.M."/>
            <person name="Klenk H.-P."/>
            <person name="Trujillo M.E."/>
            <person name="Sahin N."/>
        </authorList>
    </citation>
    <scope>NUCLEOTIDE SEQUENCE [LARGE SCALE GENOMIC DNA]</scope>
    <source>
        <strain evidence="6">S2904</strain>
    </source>
</reference>
<dbReference type="SUPFAM" id="SSF52540">
    <property type="entry name" value="P-loop containing nucleoside triphosphate hydrolases"/>
    <property type="match status" value="1"/>
</dbReference>
<dbReference type="Pfam" id="PF00271">
    <property type="entry name" value="Helicase_C"/>
    <property type="match status" value="1"/>
</dbReference>
<comment type="caution">
    <text evidence="5">The sequence shown here is derived from an EMBL/GenBank/DDBJ whole genome shotgun (WGS) entry which is preliminary data.</text>
</comment>
<dbReference type="EMBL" id="QGSV01000150">
    <property type="protein sequence ID" value="PWU48913.1"/>
    <property type="molecule type" value="Genomic_DNA"/>
</dbReference>
<dbReference type="InterPro" id="IPR027417">
    <property type="entry name" value="P-loop_NTPase"/>
</dbReference>
<dbReference type="PROSITE" id="PS51194">
    <property type="entry name" value="HELICASE_CTER"/>
    <property type="match status" value="1"/>
</dbReference>
<dbReference type="Gene3D" id="3.40.50.10810">
    <property type="entry name" value="Tandem AAA-ATPase domain"/>
    <property type="match status" value="1"/>
</dbReference>
<keyword evidence="6" id="KW-1185">Reference proteome</keyword>
<dbReference type="SMART" id="SM00490">
    <property type="entry name" value="HELICc"/>
    <property type="match status" value="1"/>
</dbReference>
<dbReference type="GO" id="GO:0016787">
    <property type="term" value="F:hydrolase activity"/>
    <property type="evidence" value="ECO:0007669"/>
    <property type="project" value="UniProtKB-KW"/>
</dbReference>
<dbReference type="PANTHER" id="PTHR45766:SF6">
    <property type="entry name" value="SWI_SNF-RELATED MATRIX-ASSOCIATED ACTIN-DEPENDENT REGULATOR OF CHROMATIN SUBFAMILY A-LIKE PROTEIN 1"/>
    <property type="match status" value="1"/>
</dbReference>
<feature type="compositionally biased region" description="Basic and acidic residues" evidence="2">
    <location>
        <begin position="391"/>
        <end position="405"/>
    </location>
</feature>
<name>A0A317K761_9ACTN</name>
<gene>
    <name evidence="5" type="ORF">DLJ46_10750</name>
</gene>
<dbReference type="Pfam" id="PF00176">
    <property type="entry name" value="SNF2-rel_dom"/>
    <property type="match status" value="1"/>
</dbReference>
<dbReference type="GO" id="GO:0004386">
    <property type="term" value="F:helicase activity"/>
    <property type="evidence" value="ECO:0007669"/>
    <property type="project" value="UniProtKB-KW"/>
</dbReference>
<dbReference type="AlphaFoldDB" id="A0A317K761"/>
<dbReference type="CDD" id="cd18793">
    <property type="entry name" value="SF2_C_SNF"/>
    <property type="match status" value="1"/>
</dbReference>
<feature type="domain" description="Helicase C-terminal" evidence="4">
    <location>
        <begin position="452"/>
        <end position="593"/>
    </location>
</feature>
<dbReference type="Pfam" id="PF13020">
    <property type="entry name" value="NOV_C"/>
    <property type="match status" value="1"/>
</dbReference>
<protein>
    <submittedName>
        <fullName evidence="5">Helicase</fullName>
    </submittedName>
</protein>
<evidence type="ECO:0000313" key="5">
    <source>
        <dbReference type="EMBL" id="PWU48913.1"/>
    </source>
</evidence>
<dbReference type="InterPro" id="IPR000330">
    <property type="entry name" value="SNF2_N"/>
</dbReference>
<evidence type="ECO:0000256" key="1">
    <source>
        <dbReference type="ARBA" id="ARBA00022801"/>
    </source>
</evidence>
<dbReference type="InterPro" id="IPR049730">
    <property type="entry name" value="SNF2/RAD54-like_C"/>
</dbReference>
<dbReference type="InterPro" id="IPR001650">
    <property type="entry name" value="Helicase_C-like"/>
</dbReference>
<dbReference type="Gene3D" id="3.40.50.300">
    <property type="entry name" value="P-loop containing nucleotide triphosphate hydrolases"/>
    <property type="match status" value="1"/>
</dbReference>
<organism evidence="5 6">
    <name type="scientific">Micromonospora globispora</name>
    <dbReference type="NCBI Taxonomy" id="1450148"/>
    <lineage>
        <taxon>Bacteria</taxon>
        <taxon>Bacillati</taxon>
        <taxon>Actinomycetota</taxon>
        <taxon>Actinomycetes</taxon>
        <taxon>Micromonosporales</taxon>
        <taxon>Micromonosporaceae</taxon>
        <taxon>Micromonospora</taxon>
    </lineage>
</organism>
<keyword evidence="5" id="KW-0547">Nucleotide-binding</keyword>
<dbReference type="PANTHER" id="PTHR45766">
    <property type="entry name" value="DNA ANNEALING HELICASE AND ENDONUCLEASE ZRANB3 FAMILY MEMBER"/>
    <property type="match status" value="1"/>
</dbReference>
<keyword evidence="5" id="KW-0347">Helicase</keyword>
<dbReference type="OrthoDB" id="9814088at2"/>
<keyword evidence="5" id="KW-0067">ATP-binding</keyword>
<dbReference type="SMART" id="SM00487">
    <property type="entry name" value="DEXDc"/>
    <property type="match status" value="1"/>
</dbReference>
<dbReference type="GO" id="GO:0005524">
    <property type="term" value="F:ATP binding"/>
    <property type="evidence" value="ECO:0007669"/>
    <property type="project" value="InterPro"/>
</dbReference>
<accession>A0A317K761</accession>
<evidence type="ECO:0000256" key="2">
    <source>
        <dbReference type="SAM" id="MobiDB-lite"/>
    </source>
</evidence>
<dbReference type="Proteomes" id="UP000245683">
    <property type="component" value="Unassembled WGS sequence"/>
</dbReference>
<proteinExistence type="predicted"/>
<sequence length="1084" mass="118497">MNFEPGQRIVLPPSLTPSGLVTVQGAIPTEDGLTLFVKDDKGDLRQVTLDSEAAEQIQPLTADGSAPSARVLAGMWTRWMSAAASNASTTMLASSPLRPYAHQATAVYGAMLPQPMLRFLLADEPGTGKTIMAGLWLREMQRLGMIRRALIIAPANLAAKWVKDFERLLGGGLRRITADTVREGGLDGGHDMWVVSLELAAMNPAVLDAIRPDKVGWDAIVFDEAHRYTPTATSFHQVARLLARNTPRVLMMTATPHRGSEWLFRHLLHLVDPDVYPDPGAKDDGTLSALRPGTVHFLRRMKEDLVDYDGVTRLFHGRTAHNLAVPLTAAEHAIYTQALDMVDVYFPPSAQPLARMVYGKRAGSALHALAETLRRRQALMGSKTEAEADLDAARDDEADDATRDEAKVVNAASQSSRAEQKAITAFLAEIDALLAGGAYEPSKWKALTNDCLRKNGIVPGRSEQAVIFTEYADSAEWIVKRLRKDGYTAEPYSGRIRHKDREIIRSRFMAGEFQIIVTTDAGNEGIDLQAAHVLVNYDIPWSLVKLEQRMGRIHRVGQTRDVHLYNLIALDTREGDTMRVLLDNFVNAANELSGQMFDSLSAVAELTGIKFDQWMSDLIGRDPIKRDAAEQAAKKVQSVELKRRAQQIREDEARLSSTVDAMAALTLLQNDLLERINPAIVETYLARLQDADLLTATPHALGVGFRYVEATAAHPLPATFGDGNHAIVATSGDALERVAKSPDAVLAASHVVTLGPGEPPFTDLIRLAETALTIDMHRAGAAEDPTSVTGYDLYSYGGTLVEAGGKKTTRWATLIRVNDDGTAYPVRWETLANLVPATHDGGAPHLARQAAADIAANNVAATMQTEQSAVRQEWLAGARKDLRKLPTELTPNVAYPKRQERLAERGRLQTQVDKRLTDLEALAAITVNPPVQTGRLRVHPAAIPATPQETGSELIAMRRITSTLEADGWTVSDVSKENRGYDLHARRRHQQRLIEVKGVWQSAASNGIRMTGNEVLIATQHGSDYWLYVVDQCHNGTGVVYGVYRDPARLFHGQFHGDAIFSVPGSSLATHRIAGPASPGKDEA</sequence>
<dbReference type="InterPro" id="IPR024975">
    <property type="entry name" value="NOV_C"/>
</dbReference>
<feature type="domain" description="Helicase ATP-binding" evidence="3">
    <location>
        <begin position="110"/>
        <end position="274"/>
    </location>
</feature>
<dbReference type="PROSITE" id="PS51192">
    <property type="entry name" value="HELICASE_ATP_BIND_1"/>
    <property type="match status" value="1"/>
</dbReference>
<dbReference type="InterPro" id="IPR038718">
    <property type="entry name" value="SNF2-like_sf"/>
</dbReference>
<evidence type="ECO:0000259" key="4">
    <source>
        <dbReference type="PROSITE" id="PS51194"/>
    </source>
</evidence>
<keyword evidence="1" id="KW-0378">Hydrolase</keyword>
<dbReference type="RefSeq" id="WP_109944512.1">
    <property type="nucleotide sequence ID" value="NZ_QGSV01000150.1"/>
</dbReference>
<feature type="region of interest" description="Disordered" evidence="2">
    <location>
        <begin position="384"/>
        <end position="405"/>
    </location>
</feature>
<dbReference type="InterPro" id="IPR014001">
    <property type="entry name" value="Helicase_ATP-bd"/>
</dbReference>
<evidence type="ECO:0000259" key="3">
    <source>
        <dbReference type="PROSITE" id="PS51192"/>
    </source>
</evidence>
<evidence type="ECO:0000313" key="6">
    <source>
        <dbReference type="Proteomes" id="UP000245683"/>
    </source>
</evidence>